<proteinExistence type="predicted"/>
<accession>A0ABD0PE78</accession>
<evidence type="ECO:0000313" key="1">
    <source>
        <dbReference type="EMBL" id="KAL0171941.1"/>
    </source>
</evidence>
<reference evidence="1 2" key="1">
    <citation type="submission" date="2024-05" db="EMBL/GenBank/DDBJ databases">
        <title>Genome sequencing and assembly of Indian major carp, Cirrhinus mrigala (Hamilton, 1822).</title>
        <authorList>
            <person name="Mohindra V."/>
            <person name="Chowdhury L.M."/>
            <person name="Lal K."/>
            <person name="Jena J.K."/>
        </authorList>
    </citation>
    <scope>NUCLEOTIDE SEQUENCE [LARGE SCALE GENOMIC DNA]</scope>
    <source>
        <strain evidence="1">CM1030</strain>
        <tissue evidence="1">Blood</tissue>
    </source>
</reference>
<protein>
    <submittedName>
        <fullName evidence="1">Uncharacterized protein</fullName>
    </submittedName>
</protein>
<evidence type="ECO:0000313" key="2">
    <source>
        <dbReference type="Proteomes" id="UP001529510"/>
    </source>
</evidence>
<organism evidence="1 2">
    <name type="scientific">Cirrhinus mrigala</name>
    <name type="common">Mrigala</name>
    <dbReference type="NCBI Taxonomy" id="683832"/>
    <lineage>
        <taxon>Eukaryota</taxon>
        <taxon>Metazoa</taxon>
        <taxon>Chordata</taxon>
        <taxon>Craniata</taxon>
        <taxon>Vertebrata</taxon>
        <taxon>Euteleostomi</taxon>
        <taxon>Actinopterygii</taxon>
        <taxon>Neopterygii</taxon>
        <taxon>Teleostei</taxon>
        <taxon>Ostariophysi</taxon>
        <taxon>Cypriniformes</taxon>
        <taxon>Cyprinidae</taxon>
        <taxon>Labeoninae</taxon>
        <taxon>Labeonini</taxon>
        <taxon>Cirrhinus</taxon>
    </lineage>
</organism>
<feature type="non-terminal residue" evidence="1">
    <location>
        <position position="1"/>
    </location>
</feature>
<feature type="non-terminal residue" evidence="1">
    <location>
        <position position="72"/>
    </location>
</feature>
<keyword evidence="2" id="KW-1185">Reference proteome</keyword>
<dbReference type="Proteomes" id="UP001529510">
    <property type="component" value="Unassembled WGS sequence"/>
</dbReference>
<name>A0ABD0PE78_CIRMR</name>
<comment type="caution">
    <text evidence="1">The sequence shown here is derived from an EMBL/GenBank/DDBJ whole genome shotgun (WGS) entry which is preliminary data.</text>
</comment>
<dbReference type="AlphaFoldDB" id="A0ABD0PE78"/>
<gene>
    <name evidence="1" type="ORF">M9458_032252</name>
</gene>
<sequence>RISRTPRLSWTLRLPQEEEEEEEEDSVSNLTLLNDKDKIPRRGLPVPQRSALYGMSGRTRKRCTALSVDCQD</sequence>
<dbReference type="EMBL" id="JAMKFB020000016">
    <property type="protein sequence ID" value="KAL0171941.1"/>
    <property type="molecule type" value="Genomic_DNA"/>
</dbReference>